<dbReference type="RefSeq" id="XP_007510566.1">
    <property type="nucleotide sequence ID" value="XM_007510504.1"/>
</dbReference>
<dbReference type="SUPFAM" id="SSF53756">
    <property type="entry name" value="UDP-Glycosyltransferase/glycogen phosphorylase"/>
    <property type="match status" value="1"/>
</dbReference>
<dbReference type="GeneID" id="19013347"/>
<name>K8EJC2_9CHLO</name>
<evidence type="ECO:0000313" key="1">
    <source>
        <dbReference type="EMBL" id="CCO18099.1"/>
    </source>
</evidence>
<dbReference type="KEGG" id="bpg:Bathy10g02720"/>
<dbReference type="Proteomes" id="UP000198341">
    <property type="component" value="Chromosome 10"/>
</dbReference>
<dbReference type="Gene3D" id="3.40.50.2000">
    <property type="entry name" value="Glycogen Phosphorylase B"/>
    <property type="match status" value="1"/>
</dbReference>
<reference evidence="1 2" key="1">
    <citation type="submission" date="2011-10" db="EMBL/GenBank/DDBJ databases">
        <authorList>
            <person name="Genoscope - CEA"/>
        </authorList>
    </citation>
    <scope>NUCLEOTIDE SEQUENCE [LARGE SCALE GENOMIC DNA]</scope>
    <source>
        <strain evidence="1 2">RCC 1105</strain>
    </source>
</reference>
<protein>
    <submittedName>
        <fullName evidence="1">Glycosyltransferase</fullName>
    </submittedName>
</protein>
<proteinExistence type="predicted"/>
<organism evidence="1 2">
    <name type="scientific">Bathycoccus prasinos</name>
    <dbReference type="NCBI Taxonomy" id="41875"/>
    <lineage>
        <taxon>Eukaryota</taxon>
        <taxon>Viridiplantae</taxon>
        <taxon>Chlorophyta</taxon>
        <taxon>Mamiellophyceae</taxon>
        <taxon>Mamiellales</taxon>
        <taxon>Bathycoccaceae</taxon>
        <taxon>Bathycoccus</taxon>
    </lineage>
</organism>
<dbReference type="EMBL" id="FO082269">
    <property type="protein sequence ID" value="CCO18099.1"/>
    <property type="molecule type" value="Genomic_DNA"/>
</dbReference>
<sequence>MRTTTLTRAARMRITTTVKRMRHVVAFSGMNASFCDKKYRRHHRPTRRRSIGAVADQNHEGVNNARKKGAVLFLSFVPLSPETSAAGVRTRDLMEGFLKAGFSDVHYACASKMDEQENREVNKQLVERGVKFYANAIPNREDAFKTVLEECGKRNPIDVVVFDRFLAEEAYSFRVREMCADALRVLDMQDCHALRRERARIVGLESSGGSGDTSNVIERSINAKPEATDDDFAREISSIFRSDLTLVCSSAELELLHAACGVPKEKLCLAPFFETIDTKSIITPFADRKDVFVSIGTFNHAPNVDGLRYLKKEIWPLIRGKLPNAEFHAFGATCLPKHVDELNDAKNGFFVKGFCKDIGETLSTAKVLLAPLRFGAGIKGKIIEAFKYGTPVITTPIGGEGIGVPGIFENGCDNMDAIKANWGGTFDCVTPAAFATAAVDSFTNESLWTKQSKRGVELRNELFNKEKTIPPILEAISNKCENLRTIRNEDFIGASFWHQSNRSTDFFSRWIELKETLGKKVA</sequence>
<accession>K8EJC2</accession>
<dbReference type="AlphaFoldDB" id="K8EJC2"/>
<evidence type="ECO:0000313" key="2">
    <source>
        <dbReference type="Proteomes" id="UP000198341"/>
    </source>
</evidence>
<dbReference type="Pfam" id="PF13692">
    <property type="entry name" value="Glyco_trans_1_4"/>
    <property type="match status" value="1"/>
</dbReference>
<dbReference type="eggNOG" id="ENOG502QU9I">
    <property type="taxonomic scope" value="Eukaryota"/>
</dbReference>
<gene>
    <name evidence="1" type="ordered locus">Bathy10g02720</name>
</gene>
<dbReference type="OrthoDB" id="426882at2759"/>
<keyword evidence="2" id="KW-1185">Reference proteome</keyword>